<feature type="compositionally biased region" description="Polar residues" evidence="1">
    <location>
        <begin position="84"/>
        <end position="107"/>
    </location>
</feature>
<organism evidence="2 3">
    <name type="scientific">Nitzschia inconspicua</name>
    <dbReference type="NCBI Taxonomy" id="303405"/>
    <lineage>
        <taxon>Eukaryota</taxon>
        <taxon>Sar</taxon>
        <taxon>Stramenopiles</taxon>
        <taxon>Ochrophyta</taxon>
        <taxon>Bacillariophyta</taxon>
        <taxon>Bacillariophyceae</taxon>
        <taxon>Bacillariophycidae</taxon>
        <taxon>Bacillariales</taxon>
        <taxon>Bacillariaceae</taxon>
        <taxon>Nitzschia</taxon>
    </lineage>
</organism>
<name>A0A9K3PIV2_9STRA</name>
<evidence type="ECO:0000313" key="3">
    <source>
        <dbReference type="Proteomes" id="UP000693970"/>
    </source>
</evidence>
<reference evidence="2" key="1">
    <citation type="journal article" date="2021" name="Sci. Rep.">
        <title>Diploid genomic architecture of Nitzschia inconspicua, an elite biomass production diatom.</title>
        <authorList>
            <person name="Oliver A."/>
            <person name="Podell S."/>
            <person name="Pinowska A."/>
            <person name="Traller J.C."/>
            <person name="Smith S.R."/>
            <person name="McClure R."/>
            <person name="Beliaev A."/>
            <person name="Bohutskyi P."/>
            <person name="Hill E.A."/>
            <person name="Rabines A."/>
            <person name="Zheng H."/>
            <person name="Allen L.Z."/>
            <person name="Kuo A."/>
            <person name="Grigoriev I.V."/>
            <person name="Allen A.E."/>
            <person name="Hazlebeck D."/>
            <person name="Allen E.E."/>
        </authorList>
    </citation>
    <scope>NUCLEOTIDE SEQUENCE</scope>
    <source>
        <strain evidence="2">Hildebrandi</strain>
    </source>
</reference>
<comment type="caution">
    <text evidence="2">The sequence shown here is derived from an EMBL/GenBank/DDBJ whole genome shotgun (WGS) entry which is preliminary data.</text>
</comment>
<evidence type="ECO:0000256" key="1">
    <source>
        <dbReference type="SAM" id="MobiDB-lite"/>
    </source>
</evidence>
<feature type="region of interest" description="Disordered" evidence="1">
    <location>
        <begin position="628"/>
        <end position="658"/>
    </location>
</feature>
<dbReference type="AlphaFoldDB" id="A0A9K3PIV2"/>
<protein>
    <submittedName>
        <fullName evidence="2">Uncharacterized protein</fullName>
    </submittedName>
</protein>
<accession>A0A9K3PIV2</accession>
<evidence type="ECO:0000313" key="2">
    <source>
        <dbReference type="EMBL" id="KAG7349317.1"/>
    </source>
</evidence>
<dbReference type="EMBL" id="JAGRRH010000019">
    <property type="protein sequence ID" value="KAG7349317.1"/>
    <property type="molecule type" value="Genomic_DNA"/>
</dbReference>
<feature type="region of interest" description="Disordered" evidence="1">
    <location>
        <begin position="74"/>
        <end position="113"/>
    </location>
</feature>
<feature type="region of interest" description="Disordered" evidence="1">
    <location>
        <begin position="1"/>
        <end position="30"/>
    </location>
</feature>
<reference evidence="2" key="2">
    <citation type="submission" date="2021-04" db="EMBL/GenBank/DDBJ databases">
        <authorList>
            <person name="Podell S."/>
        </authorList>
    </citation>
    <scope>NUCLEOTIDE SEQUENCE</scope>
    <source>
        <strain evidence="2">Hildebrandi</strain>
    </source>
</reference>
<sequence>MQSSTITGRATEEVHGFDAEDRSLPAETNMCDVNRGPAQQQVHSNSLSNGGVKAVNDCVRIVHRNRRPINKRIRPQMLRKDLSPTLSLQATDTTVSSHNSTSRQPETLQEDLPLPGRVNYRGSQACQSTKTAFFQEQGYDRNLEKASFFAMSVAEEEPLPPSVSDAVAPPRLQRNKTAFFPLKWEHQVLVEERSIRARKTACQDLVSHAPSPGTLSAFLSSLPGAGKNILSKKVVFKECVEHNSDEEEEHHIGDYELREMFIAVHCQIHGVASTRFELAPPQLTKTESESMCTMMENLFDPSSRDTSVKSILIQVPAVSTGEVSPHYGLQTRKDPINDLMEGAFSTMQQEIIATPKRSFPFKGYSFSSFASSASGSSRSSCVTPSPAKRMMTCISKRDSDVPAPMFTLKPSRGVRSLEGLFENATPQKGHNLPKLPEVSDSVNALTSVSRQYWLTEQQKVERAKRIINIPPKLKPKLPPRHVRGALSEARCHRKKEQDQIRGHFGHKRSISDEARKETKIITSNDSSASPVTQPTDGVASAMGPDRFHPAVELQAPPKGDNLRDCFTSSNDISPDFIASCKQPLVCPWFRSNPPSHVGSKGSRGSRTEHQQRIFNPYETSGDTAIFSDDSVEIDPAIPSSISSGRLDAKKNPQRISQF</sequence>
<proteinExistence type="predicted"/>
<feature type="compositionally biased region" description="Basic and acidic residues" evidence="1">
    <location>
        <begin position="10"/>
        <end position="24"/>
    </location>
</feature>
<dbReference type="Proteomes" id="UP000693970">
    <property type="component" value="Unassembled WGS sequence"/>
</dbReference>
<keyword evidence="3" id="KW-1185">Reference proteome</keyword>
<gene>
    <name evidence="2" type="ORF">IV203_011914</name>
</gene>